<dbReference type="GO" id="GO:0034271">
    <property type="term" value="C:phosphatidylinositol 3-kinase complex, class III, type I"/>
    <property type="evidence" value="ECO:0007669"/>
    <property type="project" value="TreeGrafter"/>
</dbReference>
<dbReference type="AlphaFoldDB" id="A0AAD9IFL8"/>
<dbReference type="GO" id="GO:0000045">
    <property type="term" value="P:autophagosome assembly"/>
    <property type="evidence" value="ECO:0007669"/>
    <property type="project" value="TreeGrafter"/>
</dbReference>
<dbReference type="Pfam" id="PF04111">
    <property type="entry name" value="APG6"/>
    <property type="match status" value="1"/>
</dbReference>
<comment type="caution">
    <text evidence="6">The sequence shown here is derived from an EMBL/GenBank/DDBJ whole genome shotgun (WGS) entry which is preliminary data.</text>
</comment>
<dbReference type="Gene3D" id="6.10.250.3110">
    <property type="match status" value="1"/>
</dbReference>
<name>A0AAD9IFL8_PROWI</name>
<reference evidence="6" key="1">
    <citation type="submission" date="2021-01" db="EMBL/GenBank/DDBJ databases">
        <authorList>
            <person name="Eckstrom K.M.E."/>
        </authorList>
    </citation>
    <scope>NUCLEOTIDE SEQUENCE</scope>
    <source>
        <strain evidence="6">UVCC 0001</strain>
    </source>
</reference>
<dbReference type="GO" id="GO:0034272">
    <property type="term" value="C:phosphatidylinositol 3-kinase complex, class III, type II"/>
    <property type="evidence" value="ECO:0007669"/>
    <property type="project" value="TreeGrafter"/>
</dbReference>
<dbReference type="GO" id="GO:0006995">
    <property type="term" value="P:cellular response to nitrogen starvation"/>
    <property type="evidence" value="ECO:0007669"/>
    <property type="project" value="TreeGrafter"/>
</dbReference>
<dbReference type="GO" id="GO:0030674">
    <property type="term" value="F:protein-macromolecule adaptor activity"/>
    <property type="evidence" value="ECO:0007669"/>
    <property type="project" value="TreeGrafter"/>
</dbReference>
<dbReference type="Proteomes" id="UP001255856">
    <property type="component" value="Unassembled WGS sequence"/>
</dbReference>
<dbReference type="InterPro" id="IPR040455">
    <property type="entry name" value="Atg6_BARA"/>
</dbReference>
<dbReference type="InterPro" id="IPR041691">
    <property type="entry name" value="Atg6/beclin_CC"/>
</dbReference>
<dbReference type="PANTHER" id="PTHR12768:SF4">
    <property type="entry name" value="BECLIN-1"/>
    <property type="match status" value="1"/>
</dbReference>
<dbReference type="EMBL" id="JASFZW010000011">
    <property type="protein sequence ID" value="KAK2076224.1"/>
    <property type="molecule type" value="Genomic_DNA"/>
</dbReference>
<evidence type="ECO:0000256" key="3">
    <source>
        <dbReference type="SAM" id="MobiDB-lite"/>
    </source>
</evidence>
<keyword evidence="2" id="KW-0175">Coiled coil</keyword>
<gene>
    <name evidence="6" type="ORF">QBZ16_001156</name>
</gene>
<dbReference type="PANTHER" id="PTHR12768">
    <property type="entry name" value="BECLIN 1"/>
    <property type="match status" value="1"/>
</dbReference>
<dbReference type="GO" id="GO:0043548">
    <property type="term" value="F:phosphatidylinositol 3-kinase binding"/>
    <property type="evidence" value="ECO:0007669"/>
    <property type="project" value="TreeGrafter"/>
</dbReference>
<keyword evidence="7" id="KW-1185">Reference proteome</keyword>
<evidence type="ECO:0000256" key="2">
    <source>
        <dbReference type="SAM" id="Coils"/>
    </source>
</evidence>
<dbReference type="GO" id="GO:0000407">
    <property type="term" value="C:phagophore assembly site"/>
    <property type="evidence" value="ECO:0007669"/>
    <property type="project" value="TreeGrafter"/>
</dbReference>
<dbReference type="GO" id="GO:0000423">
    <property type="term" value="P:mitophagy"/>
    <property type="evidence" value="ECO:0007669"/>
    <property type="project" value="TreeGrafter"/>
</dbReference>
<evidence type="ECO:0000313" key="6">
    <source>
        <dbReference type="EMBL" id="KAK2076224.1"/>
    </source>
</evidence>
<dbReference type="Gene3D" id="1.10.418.40">
    <property type="entry name" value="Autophagy protein 6/Beclin 1"/>
    <property type="match status" value="1"/>
</dbReference>
<dbReference type="Pfam" id="PF17675">
    <property type="entry name" value="APG6_N"/>
    <property type="match status" value="1"/>
</dbReference>
<dbReference type="InterPro" id="IPR007243">
    <property type="entry name" value="Atg6/Beclin"/>
</dbReference>
<evidence type="ECO:0000256" key="1">
    <source>
        <dbReference type="ARBA" id="ARBA00005965"/>
    </source>
</evidence>
<feature type="domain" description="Atg6/beclin coiled-coil" evidence="5">
    <location>
        <begin position="125"/>
        <end position="250"/>
    </location>
</feature>
<evidence type="ECO:0000259" key="5">
    <source>
        <dbReference type="Pfam" id="PF17675"/>
    </source>
</evidence>
<evidence type="ECO:0000259" key="4">
    <source>
        <dbReference type="Pfam" id="PF04111"/>
    </source>
</evidence>
<dbReference type="GO" id="GO:0045324">
    <property type="term" value="P:late endosome to vacuole transport"/>
    <property type="evidence" value="ECO:0007669"/>
    <property type="project" value="TreeGrafter"/>
</dbReference>
<evidence type="ECO:0000313" key="7">
    <source>
        <dbReference type="Proteomes" id="UP001255856"/>
    </source>
</evidence>
<feature type="region of interest" description="Disordered" evidence="3">
    <location>
        <begin position="432"/>
        <end position="454"/>
    </location>
</feature>
<organism evidence="6 7">
    <name type="scientific">Prototheca wickerhamii</name>
    <dbReference type="NCBI Taxonomy" id="3111"/>
    <lineage>
        <taxon>Eukaryota</taxon>
        <taxon>Viridiplantae</taxon>
        <taxon>Chlorophyta</taxon>
        <taxon>core chlorophytes</taxon>
        <taxon>Trebouxiophyceae</taxon>
        <taxon>Chlorellales</taxon>
        <taxon>Chlorellaceae</taxon>
        <taxon>Prototheca</taxon>
    </lineage>
</organism>
<feature type="coiled-coil region" evidence="2">
    <location>
        <begin position="135"/>
        <end position="212"/>
    </location>
</feature>
<evidence type="ECO:0008006" key="8">
    <source>
        <dbReference type="Google" id="ProtNLM"/>
    </source>
</evidence>
<dbReference type="InterPro" id="IPR038274">
    <property type="entry name" value="Atg6/Beclin_C_sf"/>
</dbReference>
<protein>
    <recommendedName>
        <fullName evidence="8">Beclin 1</fullName>
    </recommendedName>
</protein>
<feature type="domain" description="Atg6 BARA" evidence="4">
    <location>
        <begin position="258"/>
        <end position="424"/>
    </location>
</feature>
<sequence length="467" mass="49157">MEPQVYQCQQCKCRIVISASEMDPPSPGPSGQPSRLEESFMVLEDTLYRDRSATGDHAAARRMEESFVMLHAPRSVPGGPPSAGATSALHASPSAATARVPFYATLRALTNVLDVASQASAVDHPVCAECAADIRRELDAQTADLQAELAAYDAALARLEDARGADEGPAASEAAAAIAAAEAELAARRAELAAAEAEAAAVEAEVAALEGAAADLAACEAAYWHEHNAYKRRLAAHVAERDATAAQLEHGAVCLAALRRANVLNDAFRIWFSGPFGTINRLRLGRTAAHPVPWPEVNAAWGAAVTLLAVLVRQSGAQLRAATLLPCGSFPCVADERGTHELFGPVSKLLCPAYDRAQICFLACLKEYSEWLAQSVRGPGFHLPWAIEGDRVGSLSIRFMLAKDKNWTKALEYMLVDLKFCLKATIALNSSGGGAGDEGAEGGARATLGRGQRVGPLGRLDAAAAGQ</sequence>
<comment type="similarity">
    <text evidence="1">Belongs to the beclin family.</text>
</comment>
<accession>A0AAD9IFL8</accession>
<proteinExistence type="inferred from homology"/>